<dbReference type="PANTHER" id="PTHR12358">
    <property type="entry name" value="SPHINGOSINE KINASE"/>
    <property type="match status" value="1"/>
</dbReference>
<evidence type="ECO:0000256" key="27">
    <source>
        <dbReference type="ARBA" id="ARBA00048034"/>
    </source>
</evidence>
<keyword evidence="9" id="KW-0999">Mitochondrion inner membrane</keyword>
<dbReference type="GO" id="GO:0046512">
    <property type="term" value="P:sphingosine biosynthetic process"/>
    <property type="evidence" value="ECO:0007669"/>
    <property type="project" value="TreeGrafter"/>
</dbReference>
<protein>
    <recommendedName>
        <fullName evidence="24">Acylglycerol kinase, mitochondrial</fullName>
        <ecNumber evidence="5">2.7.1.107</ecNumber>
        <ecNumber evidence="22">2.7.1.138</ecNumber>
        <ecNumber evidence="23">2.7.1.94</ecNumber>
    </recommendedName>
    <alternativeName>
        <fullName evidence="25">Multiple substrate lipid kinase</fullName>
    </alternativeName>
</protein>
<evidence type="ECO:0000256" key="1">
    <source>
        <dbReference type="ARBA" id="ARBA00001946"/>
    </source>
</evidence>
<keyword evidence="6" id="KW-0808">Transferase</keyword>
<evidence type="ECO:0000256" key="26">
    <source>
        <dbReference type="ARBA" id="ARBA00044480"/>
    </source>
</evidence>
<evidence type="ECO:0000256" key="16">
    <source>
        <dbReference type="ARBA" id="ARBA00024483"/>
    </source>
</evidence>
<dbReference type="Proteomes" id="UP000747542">
    <property type="component" value="Unassembled WGS sequence"/>
</dbReference>
<name>A0A8J5JVQ5_HOMAM</name>
<dbReference type="GO" id="GO:0005758">
    <property type="term" value="C:mitochondrial intermembrane space"/>
    <property type="evidence" value="ECO:0007669"/>
    <property type="project" value="UniProtKB-SubCell"/>
</dbReference>
<dbReference type="Pfam" id="PF00781">
    <property type="entry name" value="DAGK_cat"/>
    <property type="match status" value="1"/>
</dbReference>
<accession>A0A8J5JVQ5</accession>
<keyword evidence="10" id="KW-0067">ATP-binding</keyword>
<dbReference type="GO" id="GO:0005524">
    <property type="term" value="F:ATP binding"/>
    <property type="evidence" value="ECO:0007669"/>
    <property type="project" value="UniProtKB-KW"/>
</dbReference>
<evidence type="ECO:0000256" key="19">
    <source>
        <dbReference type="ARBA" id="ARBA00024556"/>
    </source>
</evidence>
<dbReference type="GO" id="GO:0046513">
    <property type="term" value="P:ceramide biosynthetic process"/>
    <property type="evidence" value="ECO:0007669"/>
    <property type="project" value="TreeGrafter"/>
</dbReference>
<evidence type="ECO:0000256" key="29">
    <source>
        <dbReference type="ARBA" id="ARBA00048876"/>
    </source>
</evidence>
<comment type="subcellular location">
    <subcellularLocation>
        <location evidence="3">Mitochondrion inner membrane</location>
        <topology evidence="3">Peripheral membrane protein</topology>
    </subcellularLocation>
    <subcellularLocation>
        <location evidence="2">Mitochondrion intermembrane space</location>
    </subcellularLocation>
</comment>
<dbReference type="GO" id="GO:0047620">
    <property type="term" value="F:acylglycerol kinase activity"/>
    <property type="evidence" value="ECO:0007669"/>
    <property type="project" value="UniProtKB-EC"/>
</dbReference>
<evidence type="ECO:0000256" key="22">
    <source>
        <dbReference type="ARBA" id="ARBA00026096"/>
    </source>
</evidence>
<evidence type="ECO:0000256" key="4">
    <source>
        <dbReference type="ARBA" id="ARBA00005175"/>
    </source>
</evidence>
<comment type="pathway">
    <text evidence="4">Lipid metabolism; glycerolipid metabolism.</text>
</comment>
<sequence>MSRIIKFFRVLRRNPKKSILFSALFGYGINFSKNKYEEKLMMRAFCEEAMVYGECSKPLGESERHVTVLLNPAAKGGKGKTQFEHYCAPLLHLAGIKVATVKTEHEGQARDLMEIMENTSAVVVAGGDGTLGEGSEQEAPPKPVYAASMVEWGAYRDAAERNDVYWYWSVLKKYMVYVFSSYKDISWDCSAEVEYSSPCSGCSRCRGVTALQDTKRNKTPEPPKRWWMAYVPKPKPAFGNKSEVKVDYSSIINEECGVKHKTNINNICDLVITTRNTKQSSDIPSYALHLKTGPANVGTFDFIKEGWSREWNKLKSYASETTVGEVTLRPTGDVKTATGTDRELNIDSEAFEVRPMKIRAIPSAVTIFAPASPPVAAHVG</sequence>
<comment type="catalytic activity">
    <reaction evidence="17">
        <text>1-(9Z-octadecenoyl)-sn-glycerol + ATP = 1-(9Z-octadecenoyl)-sn-glycero-3-phosphate + ADP + H(+)</text>
        <dbReference type="Rhea" id="RHEA:41079"/>
        <dbReference type="ChEBI" id="CHEBI:15378"/>
        <dbReference type="ChEBI" id="CHEBI:30616"/>
        <dbReference type="ChEBI" id="CHEBI:74544"/>
        <dbReference type="ChEBI" id="CHEBI:75757"/>
        <dbReference type="ChEBI" id="CHEBI:456216"/>
    </reaction>
    <physiologicalReaction direction="left-to-right" evidence="17">
        <dbReference type="Rhea" id="RHEA:41080"/>
    </physiologicalReaction>
</comment>
<evidence type="ECO:0000256" key="21">
    <source>
        <dbReference type="ARBA" id="ARBA00025749"/>
    </source>
</evidence>
<evidence type="ECO:0000256" key="7">
    <source>
        <dbReference type="ARBA" id="ARBA00022741"/>
    </source>
</evidence>
<evidence type="ECO:0000256" key="10">
    <source>
        <dbReference type="ARBA" id="ARBA00022840"/>
    </source>
</evidence>
<dbReference type="EC" id="2.7.1.107" evidence="5"/>
<dbReference type="Gene3D" id="3.40.50.10330">
    <property type="entry name" value="Probable inorganic polyphosphate/atp-NAD kinase, domain 1"/>
    <property type="match status" value="1"/>
</dbReference>
<evidence type="ECO:0000256" key="12">
    <source>
        <dbReference type="ARBA" id="ARBA00023128"/>
    </source>
</evidence>
<evidence type="ECO:0000256" key="20">
    <source>
        <dbReference type="ARBA" id="ARBA00024636"/>
    </source>
</evidence>
<dbReference type="GO" id="GO:0046486">
    <property type="term" value="P:glycerolipid metabolic process"/>
    <property type="evidence" value="ECO:0007669"/>
    <property type="project" value="UniProtKB-UniPathway"/>
</dbReference>
<dbReference type="EMBL" id="JAHLQT010026502">
    <property type="protein sequence ID" value="KAG7163196.1"/>
    <property type="molecule type" value="Genomic_DNA"/>
</dbReference>
<dbReference type="InterPro" id="IPR050187">
    <property type="entry name" value="Lipid_Phosphate_FormReg"/>
</dbReference>
<dbReference type="UniPathway" id="UPA00230"/>
<dbReference type="EC" id="2.7.1.94" evidence="23"/>
<evidence type="ECO:0000256" key="24">
    <source>
        <dbReference type="ARBA" id="ARBA00026142"/>
    </source>
</evidence>
<comment type="catalytic activity">
    <reaction evidence="19">
        <text>2-(5Z,8Z,11Z,14Z-eicosatetraenoyl)-glycerol + ATP = 2-(5Z,8Z,11Z,14Z-eicosatetraenoyl)-sn-glycero-3-phosphate + ADP + H(+)</text>
        <dbReference type="Rhea" id="RHEA:43316"/>
        <dbReference type="ChEBI" id="CHEBI:15378"/>
        <dbReference type="ChEBI" id="CHEBI:30616"/>
        <dbReference type="ChEBI" id="CHEBI:52392"/>
        <dbReference type="ChEBI" id="CHEBI:78209"/>
        <dbReference type="ChEBI" id="CHEBI:456216"/>
    </reaction>
    <physiologicalReaction direction="left-to-right" evidence="19">
        <dbReference type="Rhea" id="RHEA:43317"/>
    </physiologicalReaction>
</comment>
<dbReference type="SUPFAM" id="SSF111331">
    <property type="entry name" value="NAD kinase/diacylglycerol kinase-like"/>
    <property type="match status" value="1"/>
</dbReference>
<evidence type="ECO:0000256" key="13">
    <source>
        <dbReference type="ARBA" id="ARBA00023136"/>
    </source>
</evidence>
<comment type="catalytic activity">
    <reaction evidence="29">
        <text>N-(hexanoyl)sphing-4-enine + ATP = N-hexanoylsphing-4-enine 1-phosphate + ADP + H(+)</text>
        <dbReference type="Rhea" id="RHEA:43312"/>
        <dbReference type="ChEBI" id="CHEBI:15378"/>
        <dbReference type="ChEBI" id="CHEBI:30616"/>
        <dbReference type="ChEBI" id="CHEBI:63867"/>
        <dbReference type="ChEBI" id="CHEBI:82959"/>
        <dbReference type="ChEBI" id="CHEBI:456216"/>
    </reaction>
    <physiologicalReaction direction="left-to-right" evidence="29">
        <dbReference type="Rhea" id="RHEA:43313"/>
    </physiologicalReaction>
</comment>
<gene>
    <name evidence="31" type="primary">agk-L</name>
    <name evidence="31" type="ORF">Hamer_G002280</name>
</gene>
<comment type="catalytic activity">
    <reaction evidence="20">
        <text>1-hexadecanoyl-sn-glycerol + ATP = 1-hexadecanoyl-sn-glycero-3-phosphate + ADP + H(+)</text>
        <dbReference type="Rhea" id="RHEA:43308"/>
        <dbReference type="ChEBI" id="CHEBI:15378"/>
        <dbReference type="ChEBI" id="CHEBI:30616"/>
        <dbReference type="ChEBI" id="CHEBI:57518"/>
        <dbReference type="ChEBI" id="CHEBI:75542"/>
        <dbReference type="ChEBI" id="CHEBI:456216"/>
    </reaction>
    <physiologicalReaction direction="left-to-right" evidence="20">
        <dbReference type="Rhea" id="RHEA:43309"/>
    </physiologicalReaction>
</comment>
<dbReference type="InterPro" id="IPR001206">
    <property type="entry name" value="Diacylglycerol_kinase_cat_dom"/>
</dbReference>
<evidence type="ECO:0000256" key="17">
    <source>
        <dbReference type="ARBA" id="ARBA00024505"/>
    </source>
</evidence>
<organism evidence="31 32">
    <name type="scientific">Homarus americanus</name>
    <name type="common">American lobster</name>
    <dbReference type="NCBI Taxonomy" id="6706"/>
    <lineage>
        <taxon>Eukaryota</taxon>
        <taxon>Metazoa</taxon>
        <taxon>Ecdysozoa</taxon>
        <taxon>Arthropoda</taxon>
        <taxon>Crustacea</taxon>
        <taxon>Multicrustacea</taxon>
        <taxon>Malacostraca</taxon>
        <taxon>Eumalacostraca</taxon>
        <taxon>Eucarida</taxon>
        <taxon>Decapoda</taxon>
        <taxon>Pleocyemata</taxon>
        <taxon>Astacidea</taxon>
        <taxon>Nephropoidea</taxon>
        <taxon>Nephropidae</taxon>
        <taxon>Homarus</taxon>
    </lineage>
</organism>
<dbReference type="InterPro" id="IPR017438">
    <property type="entry name" value="ATP-NAD_kinase_N"/>
</dbReference>
<dbReference type="EC" id="2.7.1.138" evidence="22"/>
<keyword evidence="12" id="KW-0496">Mitochondrion</keyword>
<dbReference type="PROSITE" id="PS50146">
    <property type="entry name" value="DAGK"/>
    <property type="match status" value="1"/>
</dbReference>
<comment type="catalytic activity">
    <reaction evidence="14">
        <text>1,2-di-(9Z-octadecenoyl)-sn-glycerol + ATP = 1,2-di-(9Z-octadecenoyl)-sn-glycero-3-phosphate + ADP + H(+)</text>
        <dbReference type="Rhea" id="RHEA:40327"/>
        <dbReference type="ChEBI" id="CHEBI:15378"/>
        <dbReference type="ChEBI" id="CHEBI:30616"/>
        <dbReference type="ChEBI" id="CHEBI:52333"/>
        <dbReference type="ChEBI" id="CHEBI:74546"/>
        <dbReference type="ChEBI" id="CHEBI:456216"/>
    </reaction>
    <physiologicalReaction direction="left-to-right" evidence="14">
        <dbReference type="Rhea" id="RHEA:40328"/>
    </physiologicalReaction>
</comment>
<comment type="catalytic activity">
    <reaction evidence="15">
        <text>a 1,2-diacyl-sn-glycerol + ATP = a 1,2-diacyl-sn-glycero-3-phosphate + ADP + H(+)</text>
        <dbReference type="Rhea" id="RHEA:10272"/>
        <dbReference type="ChEBI" id="CHEBI:15378"/>
        <dbReference type="ChEBI" id="CHEBI:17815"/>
        <dbReference type="ChEBI" id="CHEBI:30616"/>
        <dbReference type="ChEBI" id="CHEBI:58608"/>
        <dbReference type="ChEBI" id="CHEBI:456216"/>
        <dbReference type="EC" id="2.7.1.107"/>
    </reaction>
    <physiologicalReaction direction="left-to-right" evidence="15">
        <dbReference type="Rhea" id="RHEA:10273"/>
    </physiologicalReaction>
</comment>
<evidence type="ECO:0000256" key="28">
    <source>
        <dbReference type="ARBA" id="ARBA00048663"/>
    </source>
</evidence>
<keyword evidence="32" id="KW-1185">Reference proteome</keyword>
<evidence type="ECO:0000256" key="2">
    <source>
        <dbReference type="ARBA" id="ARBA00004569"/>
    </source>
</evidence>
<evidence type="ECO:0000259" key="30">
    <source>
        <dbReference type="PROSITE" id="PS50146"/>
    </source>
</evidence>
<evidence type="ECO:0000256" key="14">
    <source>
        <dbReference type="ARBA" id="ARBA00023371"/>
    </source>
</evidence>
<keyword evidence="8 31" id="KW-0418">Kinase</keyword>
<feature type="domain" description="DAGKc" evidence="30">
    <location>
        <begin position="61"/>
        <end position="133"/>
    </location>
</feature>
<comment type="catalytic activity">
    <reaction evidence="18">
        <text>a 1-acyl-sn-glycerol + ATP = a 1-acyl-sn-glycero-3-phosphate + ADP + H(+)</text>
        <dbReference type="Rhea" id="RHEA:33747"/>
        <dbReference type="ChEBI" id="CHEBI:15378"/>
        <dbReference type="ChEBI" id="CHEBI:30616"/>
        <dbReference type="ChEBI" id="CHEBI:57970"/>
        <dbReference type="ChEBI" id="CHEBI:64683"/>
        <dbReference type="ChEBI" id="CHEBI:456216"/>
    </reaction>
    <physiologicalReaction direction="left-to-right" evidence="18">
        <dbReference type="Rhea" id="RHEA:33748"/>
    </physiologicalReaction>
</comment>
<evidence type="ECO:0000256" key="18">
    <source>
        <dbReference type="ARBA" id="ARBA00024512"/>
    </source>
</evidence>
<evidence type="ECO:0000256" key="25">
    <source>
        <dbReference type="ARBA" id="ARBA00030553"/>
    </source>
</evidence>
<dbReference type="GO" id="GO:0005743">
    <property type="term" value="C:mitochondrial inner membrane"/>
    <property type="evidence" value="ECO:0007669"/>
    <property type="project" value="UniProtKB-SubCell"/>
</dbReference>
<evidence type="ECO:0000256" key="9">
    <source>
        <dbReference type="ARBA" id="ARBA00022792"/>
    </source>
</evidence>
<evidence type="ECO:0000313" key="31">
    <source>
        <dbReference type="EMBL" id="KAG7163196.1"/>
    </source>
</evidence>
<dbReference type="PANTHER" id="PTHR12358:SF31">
    <property type="entry name" value="ACYLGLYCEROL KINASE, MITOCHONDRIAL"/>
    <property type="match status" value="1"/>
</dbReference>
<evidence type="ECO:0000256" key="6">
    <source>
        <dbReference type="ARBA" id="ARBA00022679"/>
    </source>
</evidence>
<comment type="cofactor">
    <cofactor evidence="1">
        <name>Mg(2+)</name>
        <dbReference type="ChEBI" id="CHEBI:18420"/>
    </cofactor>
</comment>
<comment type="catalytic activity">
    <reaction evidence="27">
        <text>an N-acylsphing-4-enine + ATP = an N-acylsphing-4-enine 1-phosphate + ADP + H(+)</text>
        <dbReference type="Rhea" id="RHEA:17929"/>
        <dbReference type="ChEBI" id="CHEBI:15378"/>
        <dbReference type="ChEBI" id="CHEBI:30616"/>
        <dbReference type="ChEBI" id="CHEBI:52639"/>
        <dbReference type="ChEBI" id="CHEBI:57674"/>
        <dbReference type="ChEBI" id="CHEBI:456216"/>
        <dbReference type="EC" id="2.7.1.138"/>
    </reaction>
    <physiologicalReaction direction="left-to-right" evidence="27">
        <dbReference type="Rhea" id="RHEA:17930"/>
    </physiologicalReaction>
</comment>
<dbReference type="GO" id="GO:0004143">
    <property type="term" value="F:ATP-dependent diacylglycerol kinase activity"/>
    <property type="evidence" value="ECO:0007669"/>
    <property type="project" value="UniProtKB-EC"/>
</dbReference>
<keyword evidence="13" id="KW-0472">Membrane</keyword>
<comment type="similarity">
    <text evidence="21">Belongs to the AGK family.</text>
</comment>
<evidence type="ECO:0000313" key="32">
    <source>
        <dbReference type="Proteomes" id="UP000747542"/>
    </source>
</evidence>
<dbReference type="InterPro" id="IPR016064">
    <property type="entry name" value="NAD/diacylglycerol_kinase_sf"/>
</dbReference>
<evidence type="ECO:0000256" key="11">
    <source>
        <dbReference type="ARBA" id="ARBA00023098"/>
    </source>
</evidence>
<evidence type="ECO:0000256" key="15">
    <source>
        <dbReference type="ARBA" id="ARBA00023411"/>
    </source>
</evidence>
<proteinExistence type="inferred from homology"/>
<comment type="catalytic activity">
    <reaction evidence="26">
        <text>a 2-acylglycerol + ATP = a 2-acyl-sn-glycerol 3-phosphate + ADP + H(+)</text>
        <dbReference type="Rhea" id="RHEA:39847"/>
        <dbReference type="ChEBI" id="CHEBI:15378"/>
        <dbReference type="ChEBI" id="CHEBI:17389"/>
        <dbReference type="ChEBI" id="CHEBI:30616"/>
        <dbReference type="ChEBI" id="CHEBI:64982"/>
        <dbReference type="ChEBI" id="CHEBI:456216"/>
    </reaction>
    <physiologicalReaction direction="left-to-right" evidence="26">
        <dbReference type="Rhea" id="RHEA:39848"/>
    </physiologicalReaction>
</comment>
<evidence type="ECO:0000256" key="8">
    <source>
        <dbReference type="ARBA" id="ARBA00022777"/>
    </source>
</evidence>
<dbReference type="Pfam" id="PF19712">
    <property type="entry name" value="AGK_C"/>
    <property type="match status" value="1"/>
</dbReference>
<dbReference type="GO" id="GO:0001729">
    <property type="term" value="F:ceramide kinase activity"/>
    <property type="evidence" value="ECO:0007669"/>
    <property type="project" value="UniProtKB-EC"/>
</dbReference>
<evidence type="ECO:0000256" key="23">
    <source>
        <dbReference type="ARBA" id="ARBA00026098"/>
    </source>
</evidence>
<comment type="catalytic activity">
    <reaction evidence="28">
        <text>a monoacylglycerol + ATP = a monoacyl-sn-glycero-3-phosphate + ADP + H(+)</text>
        <dbReference type="Rhea" id="RHEA:19293"/>
        <dbReference type="ChEBI" id="CHEBI:15378"/>
        <dbReference type="ChEBI" id="CHEBI:17408"/>
        <dbReference type="ChEBI" id="CHEBI:30616"/>
        <dbReference type="ChEBI" id="CHEBI:77589"/>
        <dbReference type="ChEBI" id="CHEBI:456216"/>
        <dbReference type="EC" id="2.7.1.94"/>
    </reaction>
    <physiologicalReaction direction="left-to-right" evidence="28">
        <dbReference type="Rhea" id="RHEA:19294"/>
    </physiologicalReaction>
</comment>
<dbReference type="AlphaFoldDB" id="A0A8J5JVQ5"/>
<keyword evidence="7" id="KW-0547">Nucleotide-binding</keyword>
<keyword evidence="11" id="KW-0443">Lipid metabolism</keyword>
<evidence type="ECO:0000256" key="3">
    <source>
        <dbReference type="ARBA" id="ARBA00004637"/>
    </source>
</evidence>
<dbReference type="InterPro" id="IPR045579">
    <property type="entry name" value="AGK_C"/>
</dbReference>
<comment type="catalytic activity">
    <reaction evidence="16">
        <text>1-(5Z,8Z,11Z,14Z-eicosatetraenoyl)-sn-glycerol + ATP = 1-(5Z,8Z,11Z,14Z-eicosatetraenoyl)-sn-glycero-3-phosphate + ADP + H(+)</text>
        <dbReference type="Rhea" id="RHEA:43328"/>
        <dbReference type="ChEBI" id="CHEBI:15378"/>
        <dbReference type="ChEBI" id="CHEBI:30616"/>
        <dbReference type="ChEBI" id="CHEBI:34071"/>
        <dbReference type="ChEBI" id="CHEBI:74938"/>
        <dbReference type="ChEBI" id="CHEBI:456216"/>
    </reaction>
    <physiologicalReaction direction="left-to-right" evidence="16">
        <dbReference type="Rhea" id="RHEA:43329"/>
    </physiologicalReaction>
</comment>
<reference evidence="31" key="1">
    <citation type="journal article" date="2021" name="Sci. Adv.">
        <title>The American lobster genome reveals insights on longevity, neural, and immune adaptations.</title>
        <authorList>
            <person name="Polinski J.M."/>
            <person name="Zimin A.V."/>
            <person name="Clark K.F."/>
            <person name="Kohn A.B."/>
            <person name="Sadowski N."/>
            <person name="Timp W."/>
            <person name="Ptitsyn A."/>
            <person name="Khanna P."/>
            <person name="Romanova D.Y."/>
            <person name="Williams P."/>
            <person name="Greenwood S.J."/>
            <person name="Moroz L.L."/>
            <person name="Walt D.R."/>
            <person name="Bodnar A.G."/>
        </authorList>
    </citation>
    <scope>NUCLEOTIDE SEQUENCE</scope>
    <source>
        <strain evidence="31">GMGI-L3</strain>
    </source>
</reference>
<comment type="caution">
    <text evidence="31">The sequence shown here is derived from an EMBL/GenBank/DDBJ whole genome shotgun (WGS) entry which is preliminary data.</text>
</comment>
<evidence type="ECO:0000256" key="5">
    <source>
        <dbReference type="ARBA" id="ARBA00012133"/>
    </source>
</evidence>